<dbReference type="InterPro" id="IPR011042">
    <property type="entry name" value="6-blade_b-propeller_TolB-like"/>
</dbReference>
<dbReference type="Proteomes" id="UP000468735">
    <property type="component" value="Unassembled WGS sequence"/>
</dbReference>
<reference evidence="1 2" key="1">
    <citation type="submission" date="2019-09" db="EMBL/GenBank/DDBJ databases">
        <title>Actinomadura physcomitrii sp. nov., a novel actinomycete isolated from moss [Physcomitrium sphaericum (Ludw) Fuernr].</title>
        <authorList>
            <person name="Zhuang X."/>
            <person name="Liu C."/>
        </authorList>
    </citation>
    <scope>NUCLEOTIDE SEQUENCE [LARGE SCALE GENOMIC DNA]</scope>
    <source>
        <strain evidence="1 2">HMC1</strain>
    </source>
</reference>
<dbReference type="InterPro" id="IPR011659">
    <property type="entry name" value="WD40"/>
</dbReference>
<organism evidence="1 2">
    <name type="scientific">Actinomadura rudentiformis</name>
    <dbReference type="NCBI Taxonomy" id="359158"/>
    <lineage>
        <taxon>Bacteria</taxon>
        <taxon>Bacillati</taxon>
        <taxon>Actinomycetota</taxon>
        <taxon>Actinomycetes</taxon>
        <taxon>Streptosporangiales</taxon>
        <taxon>Thermomonosporaceae</taxon>
        <taxon>Actinomadura</taxon>
    </lineage>
</organism>
<keyword evidence="2" id="KW-1185">Reference proteome</keyword>
<proteinExistence type="predicted"/>
<protein>
    <submittedName>
        <fullName evidence="1">TolB-like translocation protein</fullName>
    </submittedName>
</protein>
<dbReference type="OrthoDB" id="9808778at2"/>
<dbReference type="AlphaFoldDB" id="A0A6H9Z070"/>
<dbReference type="RefSeq" id="WP_151563241.1">
    <property type="nucleotide sequence ID" value="NZ_WBMT01000011.1"/>
</dbReference>
<name>A0A6H9Z070_9ACTN</name>
<comment type="caution">
    <text evidence="1">The sequence shown here is derived from an EMBL/GenBank/DDBJ whole genome shotgun (WGS) entry which is preliminary data.</text>
</comment>
<accession>A0A6H9Z070</accession>
<dbReference type="EMBL" id="WBMT01000011">
    <property type="protein sequence ID" value="KAB2346376.1"/>
    <property type="molecule type" value="Genomic_DNA"/>
</dbReference>
<dbReference type="Gene3D" id="2.120.10.30">
    <property type="entry name" value="TolB, C-terminal domain"/>
    <property type="match status" value="1"/>
</dbReference>
<dbReference type="Pfam" id="PF07676">
    <property type="entry name" value="PD40"/>
    <property type="match status" value="1"/>
</dbReference>
<evidence type="ECO:0000313" key="1">
    <source>
        <dbReference type="EMBL" id="KAB2346376.1"/>
    </source>
</evidence>
<sequence length="337" mass="37032">MSTAARWRILVVAFAALTAVAVTYTLYAAGRTDARDKARPGGPAIAAGTFDLSGRRQILFRNMAWGPHRDHLASVPLGGTGGPRTAMPLRCYKFHTSGGTGVCVQAKRGPVKTFSVLILDSRLREIRRYAAGGGPSRTRVSPSGRMVAWTVFVSGDSYAGVNFSTRTAILDTRTWKLHSNMERFRVIKDGKPYRSVDVNFWGVTFADDDLFYATLATKGKTYLVRGNVSTRTVRTLRENAECPSLSPDGTRIAFKHRVKGDMSALPWRLHVLDLRTMTETATAETRPLDDQVSWLDDRTLMYAIPAEYESDQYRVPADGTGSPALVMKAAQVPAVLP</sequence>
<gene>
    <name evidence="1" type="ORF">F8566_23165</name>
</gene>
<evidence type="ECO:0000313" key="2">
    <source>
        <dbReference type="Proteomes" id="UP000468735"/>
    </source>
</evidence>
<dbReference type="SUPFAM" id="SSF82171">
    <property type="entry name" value="DPP6 N-terminal domain-like"/>
    <property type="match status" value="1"/>
</dbReference>